<keyword evidence="3" id="KW-1185">Reference proteome</keyword>
<dbReference type="GO" id="GO:0016829">
    <property type="term" value="F:lyase activity"/>
    <property type="evidence" value="ECO:0007669"/>
    <property type="project" value="UniProtKB-KW"/>
</dbReference>
<organism evidence="2 3">
    <name type="scientific">Nocardiopsis terrae</name>
    <dbReference type="NCBI Taxonomy" id="372655"/>
    <lineage>
        <taxon>Bacteria</taxon>
        <taxon>Bacillati</taxon>
        <taxon>Actinomycetota</taxon>
        <taxon>Actinomycetes</taxon>
        <taxon>Streptosporangiales</taxon>
        <taxon>Nocardiopsidaceae</taxon>
        <taxon>Nocardiopsis</taxon>
    </lineage>
</organism>
<name>A0ABR9HAB6_9ACTN</name>
<dbReference type="InterPro" id="IPR005212">
    <property type="entry name" value="EvaA-like"/>
</dbReference>
<evidence type="ECO:0000313" key="3">
    <source>
        <dbReference type="Proteomes" id="UP000598217"/>
    </source>
</evidence>
<evidence type="ECO:0000259" key="1">
    <source>
        <dbReference type="Pfam" id="PF03559"/>
    </source>
</evidence>
<evidence type="ECO:0000313" key="2">
    <source>
        <dbReference type="EMBL" id="MBE1455967.1"/>
    </source>
</evidence>
<accession>A0ABR9HAB6</accession>
<dbReference type="Pfam" id="PF03559">
    <property type="entry name" value="Hexose_dehydrat"/>
    <property type="match status" value="2"/>
</dbReference>
<dbReference type="Gene3D" id="3.90.79.40">
    <property type="entry name" value="EvaA sugar 2,3-dehydratase subunit"/>
    <property type="match status" value="2"/>
</dbReference>
<dbReference type="RefSeq" id="WP_191275592.1">
    <property type="nucleotide sequence ID" value="NZ_BMXJ01000009.1"/>
</dbReference>
<protein>
    <submittedName>
        <fullName evidence="2">Oxidase EvaA</fullName>
        <ecNumber evidence="2">4.2.1.159</ecNumber>
    </submittedName>
</protein>
<gene>
    <name evidence="2" type="ORF">H4W79_000181</name>
</gene>
<feature type="domain" description="dTDP-4-dehydro-6-deoxy-alpha-D-glucopyranose 2,3-dehydratase" evidence="1">
    <location>
        <begin position="267"/>
        <end position="468"/>
    </location>
</feature>
<keyword evidence="2" id="KW-0456">Lyase</keyword>
<proteinExistence type="predicted"/>
<dbReference type="InterPro" id="IPR038153">
    <property type="entry name" value="EvaA-like_sf"/>
</dbReference>
<dbReference type="Proteomes" id="UP000598217">
    <property type="component" value="Unassembled WGS sequence"/>
</dbReference>
<sequence>MTLDAALGAVADPLTRSALAPASDHDAAFDGWWRGRVLAGGFRVVPVPFAELSRWGFDPVSGDLGHDTGGFFTVRGLRVTRGEHGVHHQPVIDQPEIGVLGILVKEFDGVPHCLMQAKMEPGNANTLQLSPTVQATRSNYTRLHEGAGVRYLEYFNGTVPTRVLSDSLQSEQGAWFLGKFNRNMVVMTDAEVPEHPDYHWLTLRRLHSLLATDNLVNMDSRTVLGCMDLALGSGDGEEATPFRGALARSYRPPAGPASPPAARHTLTEVTSWLADARTRCGWRSRTVPLREVPNWHRGADELADGSGRDFRVIGVRVEAGNREVTSWHQPLLAPRGEGIAVFLVRRLRGVAHVLVQARPEPGLRDFVEMAPSYQRPGGINAAVPGEPTAVRTEALSTDPSRVHFDTLLSEEGGRFHHAQTRYRVVEASDALPEDPGPAFRWLAVHQLMDLVRHGHYLNVEARSLLACLHGLL</sequence>
<dbReference type="EMBL" id="JADBDY010000001">
    <property type="protein sequence ID" value="MBE1455967.1"/>
    <property type="molecule type" value="Genomic_DNA"/>
</dbReference>
<feature type="domain" description="dTDP-4-dehydro-6-deoxy-alpha-D-glucopyranose 2,3-dehydratase" evidence="1">
    <location>
        <begin position="27"/>
        <end position="227"/>
    </location>
</feature>
<comment type="caution">
    <text evidence="2">The sequence shown here is derived from an EMBL/GenBank/DDBJ whole genome shotgun (WGS) entry which is preliminary data.</text>
</comment>
<reference evidence="2 3" key="1">
    <citation type="submission" date="2020-10" db="EMBL/GenBank/DDBJ databases">
        <title>Sequencing the genomes of 1000 actinobacteria strains.</title>
        <authorList>
            <person name="Klenk H.-P."/>
        </authorList>
    </citation>
    <scope>NUCLEOTIDE SEQUENCE [LARGE SCALE GENOMIC DNA]</scope>
    <source>
        <strain evidence="2 3">DSM 45157</strain>
    </source>
</reference>
<dbReference type="EC" id="4.2.1.159" evidence="2"/>